<dbReference type="SMART" id="SM00065">
    <property type="entry name" value="GAF"/>
    <property type="match status" value="2"/>
</dbReference>
<dbReference type="InterPro" id="IPR036890">
    <property type="entry name" value="HATPase_C_sf"/>
</dbReference>
<evidence type="ECO:0000256" key="5">
    <source>
        <dbReference type="ARBA" id="ARBA00023012"/>
    </source>
</evidence>
<gene>
    <name evidence="7" type="ORF">ENR64_17130</name>
</gene>
<dbReference type="PANTHER" id="PTHR43065">
    <property type="entry name" value="SENSOR HISTIDINE KINASE"/>
    <property type="match status" value="1"/>
</dbReference>
<dbReference type="PROSITE" id="PS50109">
    <property type="entry name" value="HIS_KIN"/>
    <property type="match status" value="1"/>
</dbReference>
<dbReference type="InterPro" id="IPR003661">
    <property type="entry name" value="HisK_dim/P_dom"/>
</dbReference>
<dbReference type="InterPro" id="IPR036097">
    <property type="entry name" value="HisK_dim/P_sf"/>
</dbReference>
<keyword evidence="5" id="KW-0902">Two-component regulatory system</keyword>
<dbReference type="EMBL" id="DSRU01000245">
    <property type="protein sequence ID" value="HFM99448.1"/>
    <property type="molecule type" value="Genomic_DNA"/>
</dbReference>
<dbReference type="PRINTS" id="PR00344">
    <property type="entry name" value="BCTRLSENSOR"/>
</dbReference>
<keyword evidence="4" id="KW-0808">Transferase</keyword>
<evidence type="ECO:0000256" key="1">
    <source>
        <dbReference type="ARBA" id="ARBA00000085"/>
    </source>
</evidence>
<proteinExistence type="predicted"/>
<dbReference type="InterPro" id="IPR003018">
    <property type="entry name" value="GAF"/>
</dbReference>
<keyword evidence="4" id="KW-0418">Kinase</keyword>
<dbReference type="Gene3D" id="1.10.287.130">
    <property type="match status" value="1"/>
</dbReference>
<dbReference type="InterPro" id="IPR029016">
    <property type="entry name" value="GAF-like_dom_sf"/>
</dbReference>
<comment type="catalytic activity">
    <reaction evidence="1">
        <text>ATP + protein L-histidine = ADP + protein N-phospho-L-histidine.</text>
        <dbReference type="EC" id="2.7.13.3"/>
    </reaction>
</comment>
<evidence type="ECO:0000256" key="4">
    <source>
        <dbReference type="ARBA" id="ARBA00022777"/>
    </source>
</evidence>
<protein>
    <recommendedName>
        <fullName evidence="2">histidine kinase</fullName>
        <ecNumber evidence="2">2.7.13.3</ecNumber>
    </recommendedName>
</protein>
<accession>A0A7C3KGK6</accession>
<evidence type="ECO:0000256" key="3">
    <source>
        <dbReference type="ARBA" id="ARBA00022553"/>
    </source>
</evidence>
<dbReference type="SMART" id="SM00388">
    <property type="entry name" value="HisKA"/>
    <property type="match status" value="1"/>
</dbReference>
<dbReference type="AlphaFoldDB" id="A0A7C3KGK6"/>
<dbReference type="Pfam" id="PF02518">
    <property type="entry name" value="HATPase_c"/>
    <property type="match status" value="1"/>
</dbReference>
<dbReference type="EC" id="2.7.13.3" evidence="2"/>
<dbReference type="SUPFAM" id="SSF55874">
    <property type="entry name" value="ATPase domain of HSP90 chaperone/DNA topoisomerase II/histidine kinase"/>
    <property type="match status" value="1"/>
</dbReference>
<sequence>MKMPESHLESLLTCTSTSRSKELARLKAVYQFQLLELAPDQVLDDLAELAADLCQTPIAMIGFMGGDRQWIKSKVGTTLTEIRRDLAFCNQTIHQTDVFVIPDTLNDPRFATHSFVIHEPYIRFYAGAPLITSGGHVLGTLCVIDSEPRELSSKQRKGLQTLSQQVVAQLELKRNTTKLRQLLPEMKQLKQQLMTQESISQQDSVLFNLANQIRNSLDLDTILQTAVSEIHTLLQVDRCGFLWCLPLGDQFSFTVTHEAKDIEIPSALGELSVEPDSTLINAILNLELLQVEDSSARLNRLTLGDQALLQQLQTTSMMLLPLRTHSGQLGAIMCHYCTGSRRWLDSEVRLLKAVTDQIAIALDQAELFAQTRATALAAQTQAAYLSETLKQLQQTQMQLVQHEKMSSLGQLVAGVAHEINNPVNFINGNIAYATDYVRDLLGLLQLYQDAYPSPTEAIQEREESIDLEFLAEDLPRLLSSMRMGSDRIRQIVLSLRNFSRLDEAEMKPVNIHEGIDNTLLILRNRLKLTSAKFEIQVVKEYGNLPLIECYAGQLNQVFMNILSNAIDALDEMPNPIITISTEIVSRSAGDNLSSQILSQPDNLIIRIRDNGAGMTEITQQKLFNPFFTTKPIGKGTGLGLSISYQIVVEKHGGVLKCTSEVGKGSEFWIEIPVRQPNYPSSGL</sequence>
<dbReference type="Gene3D" id="3.30.565.10">
    <property type="entry name" value="Histidine kinase-like ATPase, C-terminal domain"/>
    <property type="match status" value="1"/>
</dbReference>
<dbReference type="InterPro" id="IPR003594">
    <property type="entry name" value="HATPase_dom"/>
</dbReference>
<comment type="caution">
    <text evidence="7">The sequence shown here is derived from an EMBL/GenBank/DDBJ whole genome shotgun (WGS) entry which is preliminary data.</text>
</comment>
<dbReference type="GO" id="GO:0000155">
    <property type="term" value="F:phosphorelay sensor kinase activity"/>
    <property type="evidence" value="ECO:0007669"/>
    <property type="project" value="InterPro"/>
</dbReference>
<dbReference type="SUPFAM" id="SSF47384">
    <property type="entry name" value="Homodimeric domain of signal transducing histidine kinase"/>
    <property type="match status" value="1"/>
</dbReference>
<evidence type="ECO:0000256" key="2">
    <source>
        <dbReference type="ARBA" id="ARBA00012438"/>
    </source>
</evidence>
<organism evidence="7">
    <name type="scientific">Oscillatoriales cyanobacterium SpSt-418</name>
    <dbReference type="NCBI Taxonomy" id="2282169"/>
    <lineage>
        <taxon>Bacteria</taxon>
        <taxon>Bacillati</taxon>
        <taxon>Cyanobacteriota</taxon>
        <taxon>Cyanophyceae</taxon>
        <taxon>Oscillatoriophycideae</taxon>
        <taxon>Oscillatoriales</taxon>
    </lineage>
</organism>
<dbReference type="SMART" id="SM00387">
    <property type="entry name" value="HATPase_c"/>
    <property type="match status" value="1"/>
</dbReference>
<evidence type="ECO:0000313" key="7">
    <source>
        <dbReference type="EMBL" id="HFM99448.1"/>
    </source>
</evidence>
<keyword evidence="3" id="KW-0597">Phosphoprotein</keyword>
<dbReference type="CDD" id="cd00082">
    <property type="entry name" value="HisKA"/>
    <property type="match status" value="1"/>
</dbReference>
<dbReference type="InterPro" id="IPR005467">
    <property type="entry name" value="His_kinase_dom"/>
</dbReference>
<name>A0A7C3KGK6_9CYAN</name>
<dbReference type="PANTHER" id="PTHR43065:SF50">
    <property type="entry name" value="HISTIDINE KINASE"/>
    <property type="match status" value="1"/>
</dbReference>
<dbReference type="Gene3D" id="3.30.450.40">
    <property type="match status" value="2"/>
</dbReference>
<evidence type="ECO:0000259" key="6">
    <source>
        <dbReference type="PROSITE" id="PS50109"/>
    </source>
</evidence>
<dbReference type="SUPFAM" id="SSF55781">
    <property type="entry name" value="GAF domain-like"/>
    <property type="match status" value="2"/>
</dbReference>
<dbReference type="InterPro" id="IPR004358">
    <property type="entry name" value="Sig_transdc_His_kin-like_C"/>
</dbReference>
<dbReference type="Pfam" id="PF01590">
    <property type="entry name" value="GAF"/>
    <property type="match status" value="2"/>
</dbReference>
<reference evidence="7" key="1">
    <citation type="journal article" date="2020" name="mSystems">
        <title>Genome- and Community-Level Interaction Insights into Carbon Utilization and Element Cycling Functions of Hydrothermarchaeota in Hydrothermal Sediment.</title>
        <authorList>
            <person name="Zhou Z."/>
            <person name="Liu Y."/>
            <person name="Xu W."/>
            <person name="Pan J."/>
            <person name="Luo Z.H."/>
            <person name="Li M."/>
        </authorList>
    </citation>
    <scope>NUCLEOTIDE SEQUENCE [LARGE SCALE GENOMIC DNA]</scope>
    <source>
        <strain evidence="7">SpSt-418</strain>
    </source>
</reference>
<feature type="domain" description="Histidine kinase" evidence="6">
    <location>
        <begin position="414"/>
        <end position="675"/>
    </location>
</feature>